<dbReference type="AlphaFoldDB" id="M8D568"/>
<accession>M8D568</accession>
<dbReference type="PATRIC" id="fig|1300222.3.peg.3727"/>
<evidence type="ECO:0000313" key="1">
    <source>
        <dbReference type="EMBL" id="EMT51429.1"/>
    </source>
</evidence>
<sequence>MKAWQRALCTVVLGGAVTLTSTWTGAPVQAQASQRTAVQIVRIAPEESILFTIQFIDGFRAKVVDNKTRATTYIDIKENKDEYLRRGIYNKQGKVTQPTNGFSDKLAELVPYVTENGSIQYVGRQRMWGLHGNDQIAHATSIWKLENQKPKLVGLTVSPGESDNFPSPDVFLNTGISLDKDITFVLDTKYADVNGDGIKDHVMLVGHKEGAAFGLPVDDLRIVVREGRRGQHFFASVGKLDAGYLPKLNIGYINSDKVKDILVTIPTKNGRVYSALTWKYTKFVPLIDQAALNNPKQYKVTLDGQGVGTSVQSVRSAKK</sequence>
<dbReference type="EMBL" id="APBN01000008">
    <property type="protein sequence ID" value="EMT51429.1"/>
    <property type="molecule type" value="Genomic_DNA"/>
</dbReference>
<organism evidence="1 2">
    <name type="scientific">Brevibacillus borstelensis AK1</name>
    <dbReference type="NCBI Taxonomy" id="1300222"/>
    <lineage>
        <taxon>Bacteria</taxon>
        <taxon>Bacillati</taxon>
        <taxon>Bacillota</taxon>
        <taxon>Bacilli</taxon>
        <taxon>Bacillales</taxon>
        <taxon>Paenibacillaceae</taxon>
        <taxon>Brevibacillus</taxon>
    </lineage>
</organism>
<gene>
    <name evidence="1" type="ORF">I532_17788</name>
</gene>
<dbReference type="Proteomes" id="UP000012081">
    <property type="component" value="Unassembled WGS sequence"/>
</dbReference>
<dbReference type="RefSeq" id="WP_003389890.1">
    <property type="nucleotide sequence ID" value="NZ_APBN01000008.1"/>
</dbReference>
<comment type="caution">
    <text evidence="1">The sequence shown here is derived from an EMBL/GenBank/DDBJ whole genome shotgun (WGS) entry which is preliminary data.</text>
</comment>
<name>M8D568_9BACL</name>
<protein>
    <submittedName>
        <fullName evidence="1">Uncharacterized protein</fullName>
    </submittedName>
</protein>
<keyword evidence="2" id="KW-1185">Reference proteome</keyword>
<dbReference type="OrthoDB" id="1653343at2"/>
<dbReference type="STRING" id="1300222.I532_17788"/>
<reference evidence="1 2" key="1">
    <citation type="submission" date="2013-03" db="EMBL/GenBank/DDBJ databases">
        <title>Assembly of a new bacterial strain Brevibacillus borstelensis AK1.</title>
        <authorList>
            <person name="Rajan I."/>
            <person name="PoliReddy D."/>
            <person name="Sugumar T."/>
            <person name="Rathinam K."/>
            <person name="Alqarawi S."/>
            <person name="Khalil A.B."/>
            <person name="Sivakumar N."/>
        </authorList>
    </citation>
    <scope>NUCLEOTIDE SEQUENCE [LARGE SCALE GENOMIC DNA]</scope>
    <source>
        <strain evidence="1 2">AK1</strain>
    </source>
</reference>
<evidence type="ECO:0000313" key="2">
    <source>
        <dbReference type="Proteomes" id="UP000012081"/>
    </source>
</evidence>
<proteinExistence type="predicted"/>